<proteinExistence type="predicted"/>
<name>A0A2A2UGS0_9ACTN</name>
<gene>
    <name evidence="3" type="ORF">C0Q91_14800</name>
    <name evidence="2" type="ORF">C0Q92_14795</name>
    <name evidence="4" type="ORF">FRZ02_23105</name>
    <name evidence="1" type="ORF">ScoT_31020</name>
</gene>
<evidence type="ECO:0000313" key="6">
    <source>
        <dbReference type="Proteomes" id="UP000292693"/>
    </source>
</evidence>
<comment type="caution">
    <text evidence="2">The sequence shown here is derived from an EMBL/GenBank/DDBJ whole genome shotgun (WGS) entry which is preliminary data.</text>
</comment>
<evidence type="ECO:0000313" key="3">
    <source>
        <dbReference type="EMBL" id="RZE39944.1"/>
    </source>
</evidence>
<accession>A0A0X3XAP3</accession>
<reference evidence="5 6" key="1">
    <citation type="submission" date="2017-12" db="EMBL/GenBank/DDBJ databases">
        <title>Population genomics insights into the ecological differentiation and adaptive evolution in streptomycetes.</title>
        <authorList>
            <person name="Li Y."/>
            <person name="Huang Y."/>
        </authorList>
    </citation>
    <scope>NUCLEOTIDE SEQUENCE [LARGE SCALE GENOMIC DNA]</scope>
    <source>
        <strain evidence="3 5">FXJ.2339</strain>
        <strain evidence="2 6">NBRC 100770</strain>
    </source>
</reference>
<evidence type="ECO:0000313" key="7">
    <source>
        <dbReference type="Proteomes" id="UP000318052"/>
    </source>
</evidence>
<reference evidence="7" key="2">
    <citation type="journal article" date="2019" name="Microbiol. Resour. Announc.">
        <title>Draft Genomic Sequences of Streptomyces misionensis and Streptomyces albidoflavus, bacteria applied for phytopathogen biocontrol.</title>
        <authorList>
            <person name="Pylro V."/>
            <person name="Dias A."/>
            <person name="Andreote F."/>
            <person name="Varani A."/>
            <person name="Andreote C."/>
            <person name="Bernardo E."/>
            <person name="Martins T."/>
        </authorList>
    </citation>
    <scope>NUCLEOTIDE SEQUENCE [LARGE SCALE GENOMIC DNA]</scope>
    <source>
        <strain evidence="7">77</strain>
    </source>
</reference>
<dbReference type="Proteomes" id="UP001051844">
    <property type="component" value="Unassembled WGS sequence"/>
</dbReference>
<dbReference type="EMBL" id="BNDZ01000005">
    <property type="protein sequence ID" value="GHI46928.1"/>
    <property type="molecule type" value="Genomic_DNA"/>
</dbReference>
<dbReference type="Proteomes" id="UP000292693">
    <property type="component" value="Unassembled WGS sequence"/>
</dbReference>
<dbReference type="KEGG" id="salb:XNR_2770"/>
<sequence length="127" mass="14778">MAGRLPDEREYPAPMGYFDDLSPERTWTPRVCTLCWEPSRPLALMFPVKSVHFWRVTDEEGTKQKLRHESQQWFACDRCKEYVVEHRWDELAAELGHPDGYFEPLAEACLNTGWSFRKGGRTGEPSA</sequence>
<reference evidence="1" key="4">
    <citation type="submission" date="2022-09" db="EMBL/GenBank/DDBJ databases">
        <title>Whole genome shotgun sequence of Streptomyces albidoflavus NBRC 12854.</title>
        <authorList>
            <person name="Komaki H."/>
            <person name="Tamura T."/>
        </authorList>
    </citation>
    <scope>NUCLEOTIDE SEQUENCE</scope>
    <source>
        <strain evidence="1">NBRC 12854</strain>
    </source>
</reference>
<protein>
    <submittedName>
        <fullName evidence="2">Uncharacterized protein</fullName>
    </submittedName>
</protein>
<evidence type="ECO:0000313" key="1">
    <source>
        <dbReference type="EMBL" id="GHI46928.1"/>
    </source>
</evidence>
<dbReference type="AlphaFoldDB" id="A0A2A2UGS0"/>
<evidence type="ECO:0000313" key="4">
    <source>
        <dbReference type="EMBL" id="TWV20046.1"/>
    </source>
</evidence>
<dbReference type="EMBL" id="PKLL01000015">
    <property type="protein sequence ID" value="RZE22502.1"/>
    <property type="molecule type" value="Genomic_DNA"/>
</dbReference>
<dbReference type="Proteomes" id="UP000318052">
    <property type="component" value="Unassembled WGS sequence"/>
</dbReference>
<organism evidence="2 6">
    <name type="scientific">Streptomyces albidoflavus</name>
    <dbReference type="NCBI Taxonomy" id="1886"/>
    <lineage>
        <taxon>Bacteria</taxon>
        <taxon>Bacillati</taxon>
        <taxon>Actinomycetota</taxon>
        <taxon>Actinomycetes</taxon>
        <taxon>Kitasatosporales</taxon>
        <taxon>Streptomycetaceae</taxon>
        <taxon>Streptomyces</taxon>
        <taxon>Streptomyces albidoflavus group</taxon>
    </lineage>
</organism>
<accession>A0A126Y7W1</accession>
<dbReference type="EMBL" id="PKLK01000017">
    <property type="protein sequence ID" value="RZE39944.1"/>
    <property type="molecule type" value="Genomic_DNA"/>
</dbReference>
<accession>A0A2A2UGS0</accession>
<dbReference type="Proteomes" id="UP000292095">
    <property type="component" value="Unassembled WGS sequence"/>
</dbReference>
<keyword evidence="7" id="KW-1185">Reference proteome</keyword>
<evidence type="ECO:0000313" key="2">
    <source>
        <dbReference type="EMBL" id="RZE22502.1"/>
    </source>
</evidence>
<evidence type="ECO:0000313" key="5">
    <source>
        <dbReference type="Proteomes" id="UP000292095"/>
    </source>
</evidence>
<reference evidence="4" key="3">
    <citation type="submission" date="2019-07" db="EMBL/GenBank/DDBJ databases">
        <authorList>
            <person name="Pylro V."/>
            <person name="Dias A."/>
            <person name="Andreote F."/>
            <person name="Varani A."/>
            <person name="Andreote C."/>
            <person name="Bernardo E."/>
            <person name="Martins T."/>
        </authorList>
    </citation>
    <scope>NUCLEOTIDE SEQUENCE</scope>
    <source>
        <strain evidence="4">77</strain>
    </source>
</reference>
<dbReference type="EMBL" id="VOGX01000052">
    <property type="protein sequence ID" value="TWV20046.1"/>
    <property type="molecule type" value="Genomic_DNA"/>
</dbReference>